<gene>
    <name evidence="1" type="ORF">BOLC6T39625H</name>
</gene>
<dbReference type="EMBL" id="LR031880">
    <property type="protein sequence ID" value="VDD64172.1"/>
    <property type="molecule type" value="Genomic_DNA"/>
</dbReference>
<reference evidence="1" key="1">
    <citation type="submission" date="2018-11" db="EMBL/GenBank/DDBJ databases">
        <authorList>
            <consortium name="Genoscope - CEA"/>
            <person name="William W."/>
        </authorList>
    </citation>
    <scope>NUCLEOTIDE SEQUENCE</scope>
</reference>
<organism evidence="1">
    <name type="scientific">Brassica oleracea</name>
    <name type="common">Wild cabbage</name>
    <dbReference type="NCBI Taxonomy" id="3712"/>
    <lineage>
        <taxon>Eukaryota</taxon>
        <taxon>Viridiplantae</taxon>
        <taxon>Streptophyta</taxon>
        <taxon>Embryophyta</taxon>
        <taxon>Tracheophyta</taxon>
        <taxon>Spermatophyta</taxon>
        <taxon>Magnoliopsida</taxon>
        <taxon>eudicotyledons</taxon>
        <taxon>Gunneridae</taxon>
        <taxon>Pentapetalae</taxon>
        <taxon>rosids</taxon>
        <taxon>malvids</taxon>
        <taxon>Brassicales</taxon>
        <taxon>Brassicaceae</taxon>
        <taxon>Brassiceae</taxon>
        <taxon>Brassica</taxon>
    </lineage>
</organism>
<dbReference type="AlphaFoldDB" id="A0A3P6H7T7"/>
<name>A0A3P6H7T7_BRAOL</name>
<evidence type="ECO:0000313" key="1">
    <source>
        <dbReference type="EMBL" id="VDD64172.1"/>
    </source>
</evidence>
<proteinExistence type="predicted"/>
<sequence length="38" mass="4636">MSILDKRKKRYHARIQKRLVCHWGIVILSWNSRENTVV</sequence>
<protein>
    <submittedName>
        <fullName evidence="1">Uncharacterized protein</fullName>
    </submittedName>
</protein>
<accession>A0A3P6H7T7</accession>